<dbReference type="InterPro" id="IPR001775">
    <property type="entry name" value="GspD/PilQ"/>
</dbReference>
<dbReference type="InterPro" id="IPR004846">
    <property type="entry name" value="T2SS/T3SS_dom"/>
</dbReference>
<keyword evidence="11" id="KW-1185">Reference proteome</keyword>
<dbReference type="Proteomes" id="UP001597297">
    <property type="component" value="Unassembled WGS sequence"/>
</dbReference>
<protein>
    <submittedName>
        <fullName evidence="10">Type II secretion system protein GspD</fullName>
    </submittedName>
</protein>
<dbReference type="Gene3D" id="3.30.1370.120">
    <property type="match status" value="1"/>
</dbReference>
<dbReference type="RefSeq" id="WP_377093626.1">
    <property type="nucleotide sequence ID" value="NZ_JBHSJM010000001.1"/>
</dbReference>
<name>A0ABW5E5C6_9BACT</name>
<dbReference type="PRINTS" id="PR00811">
    <property type="entry name" value="BCTERIALGSPD"/>
</dbReference>
<dbReference type="EMBL" id="JBHUJC010000043">
    <property type="protein sequence ID" value="MFD2277661.1"/>
    <property type="molecule type" value="Genomic_DNA"/>
</dbReference>
<comment type="similarity">
    <text evidence="4">Belongs to the bacterial secretin family.</text>
</comment>
<evidence type="ECO:0000259" key="9">
    <source>
        <dbReference type="Pfam" id="PF03958"/>
    </source>
</evidence>
<feature type="compositionally biased region" description="Basic and acidic residues" evidence="6">
    <location>
        <begin position="41"/>
        <end position="52"/>
    </location>
</feature>
<feature type="signal peptide" evidence="7">
    <location>
        <begin position="1"/>
        <end position="25"/>
    </location>
</feature>
<evidence type="ECO:0000259" key="8">
    <source>
        <dbReference type="Pfam" id="PF00263"/>
    </source>
</evidence>
<feature type="region of interest" description="Disordered" evidence="6">
    <location>
        <begin position="25"/>
        <end position="89"/>
    </location>
</feature>
<feature type="chain" id="PRO_5046440728" evidence="7">
    <location>
        <begin position="26"/>
        <end position="587"/>
    </location>
</feature>
<sequence>MRSYTSKLLPSTLAAFALYSATAYAQEETTPTPPAAPPAVDSDRATPADIAEKSPVATIEEHATTETTDTTDAVAETPTAPPAPAAPVLPGEEEVAIDNAEAAPEQEEFEDGMRLNNADLNTVFEVLARDAGLSYFHNNRIAGEEFKVNGYLRDGDAITQMEDLAFNNALSLHRRGNTIYALTKDQLSQLPATEWHYNLRYLRSSNMKEHIRELVSPLLSPNTGIVNYEEKTNTLIVIDTPYKVERVKSLLERIDRAKGQIVVEVKIYRVNTSAGQSLGVNWSNTLGPDSTVPLNISLGINDLLGLPSSGVAPLSAGDLVLSPDAISATLTALNEGGIIKLQNNPVIITEDNEAASITVIDRIPIITTESTQNTSGGNPTVTEEVRYKIDEEDSTDPENTREIGTTIFVTPTLLPDGTIRLSMRPRAASVTRQVESLQTGNLYPEVRESTLTTIARIPDGHSLIVGGFFQESETEEENKVPLLGDIPVINFFFKSKETSKVQSSLLFVVTPSSYSPENHASHHRTHNRLESTLQVRDKETTWDDPANYDLEKPNLNRTWNNIKKESGLYNNQNSSAPTTNKRRSHRR</sequence>
<feature type="domain" description="Type II/III secretion system secretin-like" evidence="8">
    <location>
        <begin position="333"/>
        <end position="511"/>
    </location>
</feature>
<evidence type="ECO:0000313" key="10">
    <source>
        <dbReference type="EMBL" id="MFD2277661.1"/>
    </source>
</evidence>
<feature type="compositionally biased region" description="Low complexity" evidence="6">
    <location>
        <begin position="65"/>
        <end position="78"/>
    </location>
</feature>
<dbReference type="InterPro" id="IPR038591">
    <property type="entry name" value="NolW-like_sf"/>
</dbReference>
<dbReference type="PANTHER" id="PTHR30332:SF24">
    <property type="entry name" value="SECRETIN GSPD-RELATED"/>
    <property type="match status" value="1"/>
</dbReference>
<dbReference type="Pfam" id="PF03958">
    <property type="entry name" value="Secretin_N"/>
    <property type="match status" value="1"/>
</dbReference>
<evidence type="ECO:0000256" key="3">
    <source>
        <dbReference type="ARBA" id="ARBA00023136"/>
    </source>
</evidence>
<comment type="subcellular location">
    <subcellularLocation>
        <location evidence="5">Cell outer membrane</location>
    </subcellularLocation>
    <subcellularLocation>
        <location evidence="1">Membrane</location>
    </subcellularLocation>
</comment>
<evidence type="ECO:0000256" key="2">
    <source>
        <dbReference type="ARBA" id="ARBA00022729"/>
    </source>
</evidence>
<keyword evidence="5" id="KW-0813">Transport</keyword>
<evidence type="ECO:0000256" key="6">
    <source>
        <dbReference type="SAM" id="MobiDB-lite"/>
    </source>
</evidence>
<reference evidence="11" key="1">
    <citation type="journal article" date="2019" name="Int. J. Syst. Evol. Microbiol.">
        <title>The Global Catalogue of Microorganisms (GCM) 10K type strain sequencing project: providing services to taxonomists for standard genome sequencing and annotation.</title>
        <authorList>
            <consortium name="The Broad Institute Genomics Platform"/>
            <consortium name="The Broad Institute Genome Sequencing Center for Infectious Disease"/>
            <person name="Wu L."/>
            <person name="Ma J."/>
        </authorList>
    </citation>
    <scope>NUCLEOTIDE SEQUENCE [LARGE SCALE GENOMIC DNA]</scope>
    <source>
        <strain evidence="11">JCM 16545</strain>
    </source>
</reference>
<accession>A0ABW5E5C6</accession>
<keyword evidence="2 7" id="KW-0732">Signal</keyword>
<evidence type="ECO:0000313" key="11">
    <source>
        <dbReference type="Proteomes" id="UP001597297"/>
    </source>
</evidence>
<evidence type="ECO:0000256" key="4">
    <source>
        <dbReference type="RuleBase" id="RU004003"/>
    </source>
</evidence>
<dbReference type="InterPro" id="IPR005644">
    <property type="entry name" value="NolW-like"/>
</dbReference>
<feature type="region of interest" description="Disordered" evidence="6">
    <location>
        <begin position="513"/>
        <end position="587"/>
    </location>
</feature>
<proteinExistence type="inferred from homology"/>
<feature type="domain" description="NolW-like" evidence="9">
    <location>
        <begin position="197"/>
        <end position="260"/>
    </location>
</feature>
<feature type="compositionally biased region" description="Polar residues" evidence="6">
    <location>
        <begin position="568"/>
        <end position="579"/>
    </location>
</feature>
<comment type="caution">
    <text evidence="10">The sequence shown here is derived from an EMBL/GenBank/DDBJ whole genome shotgun (WGS) entry which is preliminary data.</text>
</comment>
<evidence type="ECO:0000256" key="5">
    <source>
        <dbReference type="RuleBase" id="RU004004"/>
    </source>
</evidence>
<dbReference type="PANTHER" id="PTHR30332">
    <property type="entry name" value="PROBABLE GENERAL SECRETION PATHWAY PROTEIN D"/>
    <property type="match status" value="1"/>
</dbReference>
<keyword evidence="3" id="KW-0472">Membrane</keyword>
<gene>
    <name evidence="10" type="ORF">ACFSQZ_14420</name>
</gene>
<dbReference type="Pfam" id="PF00263">
    <property type="entry name" value="Secretin"/>
    <property type="match status" value="1"/>
</dbReference>
<evidence type="ECO:0000256" key="1">
    <source>
        <dbReference type="ARBA" id="ARBA00004370"/>
    </source>
</evidence>
<evidence type="ECO:0000256" key="7">
    <source>
        <dbReference type="SAM" id="SignalP"/>
    </source>
</evidence>
<dbReference type="InterPro" id="IPR050810">
    <property type="entry name" value="Bact_Secretion_Sys_Channel"/>
</dbReference>
<organism evidence="10 11">
    <name type="scientific">Rubritalea spongiae</name>
    <dbReference type="NCBI Taxonomy" id="430797"/>
    <lineage>
        <taxon>Bacteria</taxon>
        <taxon>Pseudomonadati</taxon>
        <taxon>Verrucomicrobiota</taxon>
        <taxon>Verrucomicrobiia</taxon>
        <taxon>Verrucomicrobiales</taxon>
        <taxon>Rubritaleaceae</taxon>
        <taxon>Rubritalea</taxon>
    </lineage>
</organism>